<gene>
    <name evidence="2" type="ORF">FHT02_002588</name>
</gene>
<keyword evidence="1" id="KW-0732">Signal</keyword>
<proteinExistence type="predicted"/>
<accession>A0A840YET7</accession>
<protein>
    <submittedName>
        <fullName evidence="2">Uncharacterized protein</fullName>
    </submittedName>
</protein>
<feature type="signal peptide" evidence="1">
    <location>
        <begin position="1"/>
        <end position="25"/>
    </location>
</feature>
<evidence type="ECO:0000313" key="2">
    <source>
        <dbReference type="EMBL" id="MBB5711344.1"/>
    </source>
</evidence>
<dbReference type="AlphaFoldDB" id="A0A840YET7"/>
<reference evidence="2 3" key="1">
    <citation type="submission" date="2020-08" db="EMBL/GenBank/DDBJ databases">
        <title>Genomic Encyclopedia of Type Strains, Phase IV (KMG-IV): sequencing the most valuable type-strain genomes for metagenomic binning, comparative biology and taxonomic classification.</title>
        <authorList>
            <person name="Goeker M."/>
        </authorList>
    </citation>
    <scope>NUCLEOTIDE SEQUENCE [LARGE SCALE GENOMIC DNA]</scope>
    <source>
        <strain evidence="2 3">DSM 26736</strain>
    </source>
</reference>
<organism evidence="2 3">
    <name type="scientific">Sphingomonas xinjiangensis</name>
    <dbReference type="NCBI Taxonomy" id="643568"/>
    <lineage>
        <taxon>Bacteria</taxon>
        <taxon>Pseudomonadati</taxon>
        <taxon>Pseudomonadota</taxon>
        <taxon>Alphaproteobacteria</taxon>
        <taxon>Sphingomonadales</taxon>
        <taxon>Sphingomonadaceae</taxon>
        <taxon>Sphingomonas</taxon>
    </lineage>
</organism>
<dbReference type="RefSeq" id="WP_184088109.1">
    <property type="nucleotide sequence ID" value="NZ_JACIJF010000007.1"/>
</dbReference>
<dbReference type="Proteomes" id="UP000527143">
    <property type="component" value="Unassembled WGS sequence"/>
</dbReference>
<keyword evidence="3" id="KW-1185">Reference proteome</keyword>
<name>A0A840YET7_9SPHN</name>
<dbReference type="EMBL" id="JACIJF010000007">
    <property type="protein sequence ID" value="MBB5711344.1"/>
    <property type="molecule type" value="Genomic_DNA"/>
</dbReference>
<sequence length="180" mass="19602">MFVRPFFLAAALCACVTFLGTAAFGQDAASQRAAAFDRVVRCRSIADPQQRLACFEREVDALQQAESRKEVVIVDQKQIRAAKRSLFGIQLPKIAIFDGDNKDGADDAIELETTITSFGRSGEGGVSFTTAEGARWTQSDSRTIIGSVKPGSKVTLRRAAFGSYFAKLDGRPSFRAKRLN</sequence>
<evidence type="ECO:0000313" key="3">
    <source>
        <dbReference type="Proteomes" id="UP000527143"/>
    </source>
</evidence>
<comment type="caution">
    <text evidence="2">The sequence shown here is derived from an EMBL/GenBank/DDBJ whole genome shotgun (WGS) entry which is preliminary data.</text>
</comment>
<feature type="chain" id="PRO_5032315196" evidence="1">
    <location>
        <begin position="26"/>
        <end position="180"/>
    </location>
</feature>
<evidence type="ECO:0000256" key="1">
    <source>
        <dbReference type="SAM" id="SignalP"/>
    </source>
</evidence>
<dbReference type="PROSITE" id="PS51257">
    <property type="entry name" value="PROKAR_LIPOPROTEIN"/>
    <property type="match status" value="1"/>
</dbReference>